<reference evidence="1 2" key="1">
    <citation type="submission" date="2014-09" db="EMBL/GenBank/DDBJ databases">
        <title>Draft genome sequence of an obligately methylotrophic methanogen, Methanococcoides methylutens, isolated from marine sediment.</title>
        <authorList>
            <person name="Guan Y."/>
            <person name="Ngugi D.K."/>
            <person name="Blom J."/>
            <person name="Ali S."/>
            <person name="Ferry J.G."/>
            <person name="Stingl U."/>
        </authorList>
    </citation>
    <scope>NUCLEOTIDE SEQUENCE [LARGE SCALE GENOMIC DNA]</scope>
    <source>
        <strain evidence="1 2">DSM 2657</strain>
    </source>
</reference>
<proteinExistence type="predicted"/>
<evidence type="ECO:0000313" key="1">
    <source>
        <dbReference type="EMBL" id="KGK99747.1"/>
    </source>
</evidence>
<accession>A0A099T3U4</accession>
<dbReference type="AlphaFoldDB" id="A0A099T3U4"/>
<evidence type="ECO:0000313" key="2">
    <source>
        <dbReference type="Proteomes" id="UP000029859"/>
    </source>
</evidence>
<dbReference type="EMBL" id="JRHO01000002">
    <property type="protein sequence ID" value="KGK99747.1"/>
    <property type="molecule type" value="Genomic_DNA"/>
</dbReference>
<dbReference type="RefSeq" id="WP_048193025.1">
    <property type="nucleotide sequence ID" value="NZ_CAAGSM010000008.1"/>
</dbReference>
<keyword evidence="2" id="KW-1185">Reference proteome</keyword>
<dbReference type="Proteomes" id="UP000029859">
    <property type="component" value="Unassembled WGS sequence"/>
</dbReference>
<sequence length="73" mass="8207">MEIDINPDSIGSAHPRCGENAWLHGEISETSRMLGERTLLKEWLVACLAKTMKELAWFEENMLELSSSGELSN</sequence>
<organism evidence="1 2">
    <name type="scientific">Methanococcoides methylutens</name>
    <dbReference type="NCBI Taxonomy" id="2226"/>
    <lineage>
        <taxon>Archaea</taxon>
        <taxon>Methanobacteriati</taxon>
        <taxon>Methanobacteriota</taxon>
        <taxon>Stenosarchaea group</taxon>
        <taxon>Methanomicrobia</taxon>
        <taxon>Methanosarcinales</taxon>
        <taxon>Methanosarcinaceae</taxon>
        <taxon>Methanococcoides</taxon>
    </lineage>
</organism>
<protein>
    <submittedName>
        <fullName evidence="1">Uncharacterized protein</fullName>
    </submittedName>
</protein>
<name>A0A099T3U4_METMT</name>
<comment type="caution">
    <text evidence="1">The sequence shown here is derived from an EMBL/GenBank/DDBJ whole genome shotgun (WGS) entry which is preliminary data.</text>
</comment>
<gene>
    <name evidence="1" type="ORF">LI82_00600</name>
</gene>